<dbReference type="AlphaFoldDB" id="A0AA88YNN1"/>
<gene>
    <name evidence="1" type="ORF">FSP39_010634</name>
</gene>
<evidence type="ECO:0000313" key="2">
    <source>
        <dbReference type="Proteomes" id="UP001186944"/>
    </source>
</evidence>
<organism evidence="1 2">
    <name type="scientific">Pinctada imbricata</name>
    <name type="common">Atlantic pearl-oyster</name>
    <name type="synonym">Pinctada martensii</name>
    <dbReference type="NCBI Taxonomy" id="66713"/>
    <lineage>
        <taxon>Eukaryota</taxon>
        <taxon>Metazoa</taxon>
        <taxon>Spiralia</taxon>
        <taxon>Lophotrochozoa</taxon>
        <taxon>Mollusca</taxon>
        <taxon>Bivalvia</taxon>
        <taxon>Autobranchia</taxon>
        <taxon>Pteriomorphia</taxon>
        <taxon>Pterioida</taxon>
        <taxon>Pterioidea</taxon>
        <taxon>Pteriidae</taxon>
        <taxon>Pinctada</taxon>
    </lineage>
</organism>
<name>A0AA88YNN1_PINIB</name>
<accession>A0AA88YNN1</accession>
<proteinExistence type="predicted"/>
<dbReference type="EMBL" id="VSWD01000001">
    <property type="protein sequence ID" value="KAK3108559.1"/>
    <property type="molecule type" value="Genomic_DNA"/>
</dbReference>
<sequence>ILVFDDVGKECKCIFDELVEHKKTREMKEVKYIATCSENKWPRKEKNIIRIPGFDQACAMKFMEECADHKECLEISKILKYSPIALHCAKMYIMNTNITSEYALKYFKSINNSANSPLIFILELLQCVHPLTFEILKCLQFIRCNDIPIILFRFLQVPNWKNKIIVDTFVMNARSCSFITVTGYDLHRVVNIHHDVFLRLQQTTDTKSKSKYLKAILNCFSSMFSKRPCPPVTRERYVQLLPHAKKVLESSYSLLNTDDSLLDNADFIILTLVYDRVIYTMNSFGMIKNAKDLTQSFLNICRFFPEGKNVDPERSARVTYDKYTESFDTSAMATKLRDTASNFVLNKARGERNLSCLIIEGQTSDDKYQLQPDEYARLVREGKAVELAHTGKWLYLQAHINMALTLGLKSADQTCNLFVSTDEDDLKYVQYASFLAKLLVETEEFQGFHFYSVLDAEINGEVELFINDARGKHKDINKVIERVEEILGIIKRHGYCVACANVLYDNDMCIFICAMKQRIRLYAKKGCFDEAGHISEELRIYLAERKAFLRESFISQTAKQCIVKYFIEQQRYKDALDTLAELSSFDILRDDDHILTIYDIVDIELKCKCLKFARKDSELEDTLKNIDSLLSKMIHVERDLYSNLSCIKDKYSQDDKD</sequence>
<evidence type="ECO:0000313" key="1">
    <source>
        <dbReference type="EMBL" id="KAK3108559.1"/>
    </source>
</evidence>
<keyword evidence="2" id="KW-1185">Reference proteome</keyword>
<feature type="non-terminal residue" evidence="1">
    <location>
        <position position="1"/>
    </location>
</feature>
<reference evidence="1" key="1">
    <citation type="submission" date="2019-08" db="EMBL/GenBank/DDBJ databases">
        <title>The improved chromosome-level genome for the pearl oyster Pinctada fucata martensii using PacBio sequencing and Hi-C.</title>
        <authorList>
            <person name="Zheng Z."/>
        </authorList>
    </citation>
    <scope>NUCLEOTIDE SEQUENCE</scope>
    <source>
        <strain evidence="1">ZZ-2019</strain>
        <tissue evidence="1">Adductor muscle</tissue>
    </source>
</reference>
<dbReference type="Proteomes" id="UP001186944">
    <property type="component" value="Unassembled WGS sequence"/>
</dbReference>
<comment type="caution">
    <text evidence="1">The sequence shown here is derived from an EMBL/GenBank/DDBJ whole genome shotgun (WGS) entry which is preliminary data.</text>
</comment>
<protein>
    <submittedName>
        <fullName evidence="1">Uncharacterized protein</fullName>
    </submittedName>
</protein>